<reference evidence="3" key="1">
    <citation type="submission" date="2016-10" db="EMBL/GenBank/DDBJ databases">
        <authorList>
            <person name="Varghese N."/>
            <person name="Submissions S."/>
        </authorList>
    </citation>
    <scope>NUCLEOTIDE SEQUENCE [LARGE SCALE GENOMIC DNA]</scope>
    <source>
        <strain evidence="3">DSM 22951</strain>
    </source>
</reference>
<evidence type="ECO:0000313" key="2">
    <source>
        <dbReference type="EMBL" id="SSA33899.1"/>
    </source>
</evidence>
<dbReference type="EMBL" id="UESZ01000001">
    <property type="protein sequence ID" value="SSA33899.1"/>
    <property type="molecule type" value="Genomic_DNA"/>
</dbReference>
<protein>
    <submittedName>
        <fullName evidence="2">HlyD family secretion protein</fullName>
    </submittedName>
</protein>
<keyword evidence="3" id="KW-1185">Reference proteome</keyword>
<proteinExistence type="predicted"/>
<dbReference type="Gene3D" id="2.40.30.170">
    <property type="match status" value="1"/>
</dbReference>
<name>A0A2Y8ZUC5_9MICO</name>
<organism evidence="2 3">
    <name type="scientific">Branchiibius hedensis</name>
    <dbReference type="NCBI Taxonomy" id="672460"/>
    <lineage>
        <taxon>Bacteria</taxon>
        <taxon>Bacillati</taxon>
        <taxon>Actinomycetota</taxon>
        <taxon>Actinomycetes</taxon>
        <taxon>Micrococcales</taxon>
        <taxon>Dermacoccaceae</taxon>
        <taxon>Branchiibius</taxon>
    </lineage>
</organism>
<dbReference type="InterPro" id="IPR058627">
    <property type="entry name" value="MdtA-like_C"/>
</dbReference>
<dbReference type="AlphaFoldDB" id="A0A2Y8ZUC5"/>
<dbReference type="Proteomes" id="UP000250028">
    <property type="component" value="Unassembled WGS sequence"/>
</dbReference>
<evidence type="ECO:0000313" key="3">
    <source>
        <dbReference type="Proteomes" id="UP000250028"/>
    </source>
</evidence>
<gene>
    <name evidence="2" type="ORF">SAMN04489750_1196</name>
</gene>
<dbReference type="Pfam" id="PF25967">
    <property type="entry name" value="RND-MFP_C"/>
    <property type="match status" value="1"/>
</dbReference>
<dbReference type="PANTHER" id="PTHR30469">
    <property type="entry name" value="MULTIDRUG RESISTANCE PROTEIN MDTA"/>
    <property type="match status" value="1"/>
</dbReference>
<dbReference type="GO" id="GO:0015562">
    <property type="term" value="F:efflux transmembrane transporter activity"/>
    <property type="evidence" value="ECO:0007669"/>
    <property type="project" value="TreeGrafter"/>
</dbReference>
<sequence>MTVSAAELEVTQAQQAVDSATLTAPISGTVASVGLTSGQDASTSSSITIIGSGAAQVTVDVPLSALPTLAIGQSAVVTPAGGGGTVTGSVTQIGILPADSTSSTPTYPVTITVDDPPQALAQDSQAQVAVTTKSVTNVVTVPASALTMVATGRATIQVVSGDDQVTTKSVTVGTVGGGKAQVTGLDAGTQVVLADLTATLGADSSTNENAFTGGGFSGGGMPGGGMRR</sequence>
<feature type="domain" description="Multidrug resistance protein MdtA-like C-terminal permuted SH3" evidence="1">
    <location>
        <begin position="137"/>
        <end position="193"/>
    </location>
</feature>
<dbReference type="PANTHER" id="PTHR30469:SF33">
    <property type="entry name" value="SLR1207 PROTEIN"/>
    <property type="match status" value="1"/>
</dbReference>
<dbReference type="RefSeq" id="WP_245934015.1">
    <property type="nucleotide sequence ID" value="NZ_QGDN01000001.1"/>
</dbReference>
<dbReference type="GO" id="GO:1990281">
    <property type="term" value="C:efflux pump complex"/>
    <property type="evidence" value="ECO:0007669"/>
    <property type="project" value="TreeGrafter"/>
</dbReference>
<evidence type="ECO:0000259" key="1">
    <source>
        <dbReference type="Pfam" id="PF25967"/>
    </source>
</evidence>
<accession>A0A2Y8ZUC5</accession>
<dbReference type="Gene3D" id="2.40.420.20">
    <property type="match status" value="1"/>
</dbReference>